<dbReference type="GO" id="GO:0003824">
    <property type="term" value="F:catalytic activity"/>
    <property type="evidence" value="ECO:0007669"/>
    <property type="project" value="UniProtKB-ARBA"/>
</dbReference>
<dbReference type="Gene3D" id="3.30.70.270">
    <property type="match status" value="1"/>
</dbReference>
<dbReference type="PROSITE" id="PS50885">
    <property type="entry name" value="HAMP"/>
    <property type="match status" value="1"/>
</dbReference>
<dbReference type="EMBL" id="FNDD01000008">
    <property type="protein sequence ID" value="SDH11240.1"/>
    <property type="molecule type" value="Genomic_DNA"/>
</dbReference>
<evidence type="ECO:0000256" key="1">
    <source>
        <dbReference type="ARBA" id="ARBA00001946"/>
    </source>
</evidence>
<accession>A0A1G7ZSY6</accession>
<keyword evidence="2" id="KW-1133">Transmembrane helix</keyword>
<reference evidence="5 6" key="1">
    <citation type="submission" date="2016-10" db="EMBL/GenBank/DDBJ databases">
        <authorList>
            <person name="de Groot N.N."/>
        </authorList>
    </citation>
    <scope>NUCLEOTIDE SEQUENCE [LARGE SCALE GENOMIC DNA]</scope>
    <source>
        <strain evidence="5 6">CGMCC 1.10228</strain>
    </source>
</reference>
<dbReference type="Proteomes" id="UP000198854">
    <property type="component" value="Unassembled WGS sequence"/>
</dbReference>
<dbReference type="GO" id="GO:0016020">
    <property type="term" value="C:membrane"/>
    <property type="evidence" value="ECO:0007669"/>
    <property type="project" value="InterPro"/>
</dbReference>
<dbReference type="FunFam" id="3.30.70.270:FF:000001">
    <property type="entry name" value="Diguanylate cyclase domain protein"/>
    <property type="match status" value="1"/>
</dbReference>
<evidence type="ECO:0000256" key="2">
    <source>
        <dbReference type="SAM" id="Phobius"/>
    </source>
</evidence>
<dbReference type="PANTHER" id="PTHR46663">
    <property type="entry name" value="DIGUANYLATE CYCLASE DGCT-RELATED"/>
    <property type="match status" value="1"/>
</dbReference>
<dbReference type="OrthoDB" id="766410at2"/>
<dbReference type="InterPro" id="IPR052163">
    <property type="entry name" value="DGC-Regulatory_Protein"/>
</dbReference>
<evidence type="ECO:0000259" key="4">
    <source>
        <dbReference type="PROSITE" id="PS50887"/>
    </source>
</evidence>
<name>A0A1G7ZSY6_9VIBR</name>
<dbReference type="STRING" id="861298.SAMN04488136_108129"/>
<dbReference type="SUPFAM" id="SSF158472">
    <property type="entry name" value="HAMP domain-like"/>
    <property type="match status" value="1"/>
</dbReference>
<dbReference type="NCBIfam" id="TIGR00254">
    <property type="entry name" value="GGDEF"/>
    <property type="match status" value="1"/>
</dbReference>
<dbReference type="InterPro" id="IPR029787">
    <property type="entry name" value="Nucleotide_cyclase"/>
</dbReference>
<dbReference type="AlphaFoldDB" id="A0A1G7ZSY6"/>
<dbReference type="SUPFAM" id="SSF55073">
    <property type="entry name" value="Nucleotide cyclase"/>
    <property type="match status" value="1"/>
</dbReference>
<dbReference type="PANTHER" id="PTHR46663:SF2">
    <property type="entry name" value="GGDEF DOMAIN-CONTAINING PROTEIN"/>
    <property type="match status" value="1"/>
</dbReference>
<feature type="domain" description="GGDEF" evidence="4">
    <location>
        <begin position="302"/>
        <end position="436"/>
    </location>
</feature>
<evidence type="ECO:0000259" key="3">
    <source>
        <dbReference type="PROSITE" id="PS50885"/>
    </source>
</evidence>
<feature type="transmembrane region" description="Helical" evidence="2">
    <location>
        <begin position="169"/>
        <end position="188"/>
    </location>
</feature>
<dbReference type="InterPro" id="IPR043128">
    <property type="entry name" value="Rev_trsase/Diguanyl_cyclase"/>
</dbReference>
<feature type="transmembrane region" description="Helical" evidence="2">
    <location>
        <begin position="9"/>
        <end position="28"/>
    </location>
</feature>
<dbReference type="InterPro" id="IPR000160">
    <property type="entry name" value="GGDEF_dom"/>
</dbReference>
<dbReference type="PROSITE" id="PS50887">
    <property type="entry name" value="GGDEF"/>
    <property type="match status" value="1"/>
</dbReference>
<dbReference type="Pfam" id="PF00990">
    <property type="entry name" value="GGDEF"/>
    <property type="match status" value="1"/>
</dbReference>
<dbReference type="Gene3D" id="6.10.340.10">
    <property type="match status" value="1"/>
</dbReference>
<evidence type="ECO:0000313" key="5">
    <source>
        <dbReference type="EMBL" id="SDH11240.1"/>
    </source>
</evidence>
<dbReference type="SMART" id="SM00267">
    <property type="entry name" value="GGDEF"/>
    <property type="match status" value="1"/>
</dbReference>
<feature type="domain" description="HAMP" evidence="3">
    <location>
        <begin position="200"/>
        <end position="245"/>
    </location>
</feature>
<keyword evidence="6" id="KW-1185">Reference proteome</keyword>
<protein>
    <submittedName>
        <fullName evidence="5">Diguanylate cyclase (GGDEF) domain-containing protein</fullName>
    </submittedName>
</protein>
<dbReference type="CDD" id="cd01949">
    <property type="entry name" value="GGDEF"/>
    <property type="match status" value="1"/>
</dbReference>
<dbReference type="GO" id="GO:0007165">
    <property type="term" value="P:signal transduction"/>
    <property type="evidence" value="ECO:0007669"/>
    <property type="project" value="InterPro"/>
</dbReference>
<keyword evidence="2" id="KW-0812">Transmembrane</keyword>
<gene>
    <name evidence="5" type="ORF">SAMN04488136_108129</name>
</gene>
<evidence type="ECO:0000313" key="6">
    <source>
        <dbReference type="Proteomes" id="UP000198854"/>
    </source>
</evidence>
<sequence length="442" mass="50006">MMNSISNKLVILFTASMVMVASIVISVWNTAREQERVHQELTSLMEIELGIDLIRSQLWVFLQYEDFDSLEQVDRAQRNLTETLHLFTGEAKQLNNIFRMNQSLASLLQHEKSVLESTKNITNRAPVSLKTQTLLHSRYNMLVQNMTEEIFYIHQSLLGKSAALQQTNLLSTAALTLFIALTITVIAWRIMSRFKSGSLALRNGIEKLAAGDMTCQIKTSHMDKEFRSLAKFFNQMTQSLRDSVVTREELEQQVKIKTAQLEQQKQKLQFMSEHDPLTGLMNRFAFEKALNNAVIKANRSGVKLALLFIDLDKFKQVNDSQGHDAGDFVLGEIAKRLNLCIRNSDIVARLGGDEFVVCLDLLESFEAVPAKVEDIIAKLVEPIWFKEQSLEIGVSIGVSYYPLHAESPAALINSADQAMYRAKEHLGSSYFENTPHQDVQSS</sequence>
<organism evidence="5 6">
    <name type="scientific">Vibrio xiamenensis</name>
    <dbReference type="NCBI Taxonomy" id="861298"/>
    <lineage>
        <taxon>Bacteria</taxon>
        <taxon>Pseudomonadati</taxon>
        <taxon>Pseudomonadota</taxon>
        <taxon>Gammaproteobacteria</taxon>
        <taxon>Vibrionales</taxon>
        <taxon>Vibrionaceae</taxon>
        <taxon>Vibrio</taxon>
    </lineage>
</organism>
<proteinExistence type="predicted"/>
<keyword evidence="2" id="KW-0472">Membrane</keyword>
<dbReference type="RefSeq" id="WP_093272404.1">
    <property type="nucleotide sequence ID" value="NZ_FNDD01000008.1"/>
</dbReference>
<comment type="cofactor">
    <cofactor evidence="1">
        <name>Mg(2+)</name>
        <dbReference type="ChEBI" id="CHEBI:18420"/>
    </cofactor>
</comment>
<dbReference type="InterPro" id="IPR003660">
    <property type="entry name" value="HAMP_dom"/>
</dbReference>